<feature type="region of interest" description="Disordered" evidence="1">
    <location>
        <begin position="320"/>
        <end position="345"/>
    </location>
</feature>
<proteinExistence type="predicted"/>
<feature type="compositionally biased region" description="Low complexity" evidence="1">
    <location>
        <begin position="326"/>
        <end position="337"/>
    </location>
</feature>
<dbReference type="EMBL" id="CYKH01001636">
    <property type="protein sequence ID" value="CUG88398.1"/>
    <property type="molecule type" value="Genomic_DNA"/>
</dbReference>
<keyword evidence="3" id="KW-1185">Reference proteome</keyword>
<evidence type="ECO:0000313" key="2">
    <source>
        <dbReference type="EMBL" id="CUG88398.1"/>
    </source>
</evidence>
<name>A0A0S4JHA9_BODSA</name>
<sequence length="444" mass="48779">MFRRCVVHLVPRAPLHAVTGAPFVGQLSQLLSAAATEHNYRSCLWVPVDLLRQIDRFECEGGTADPAGTISNKAESPIGNGNGNAAESAPPQSHGEMNTKQMKQKKKSKATQKELSPKQVAAAETRSPTSASPESEFKVLLRRGATVTPGYAVNSFQLRNMQKQHQVTQTVLNNSAADNNSSALFREKNFVQFVNMDDVCLPHNVDVRSLFHHHFTQPHRFSRRQRDSGQEAAAVAGHLLGMEESFHVGAAAAPMPWHFRNVVGGGFSADVCALLVQAHVQQNYKSLNWVEESELALLGWSVKQNATVVEVPPQMFKKKTRTPMLSSSSVSSSAAPSELQFSDPSDRSKKYYNIEDVVDAVSFNEFFLRDRRVIKVVRVFCGGRAGSKGGAVDDASSNKISNSTFPDSSTSPFRAKFYPPLMTLEWQVHLSTKEPDLGKLGNRA</sequence>
<gene>
    <name evidence="2" type="ORF">BSAL_15220</name>
</gene>
<dbReference type="Proteomes" id="UP000051952">
    <property type="component" value="Unassembled WGS sequence"/>
</dbReference>
<reference evidence="3" key="1">
    <citation type="submission" date="2015-09" db="EMBL/GenBank/DDBJ databases">
        <authorList>
            <consortium name="Pathogen Informatics"/>
        </authorList>
    </citation>
    <scope>NUCLEOTIDE SEQUENCE [LARGE SCALE GENOMIC DNA]</scope>
    <source>
        <strain evidence="3">Lake Konstanz</strain>
    </source>
</reference>
<evidence type="ECO:0000313" key="3">
    <source>
        <dbReference type="Proteomes" id="UP000051952"/>
    </source>
</evidence>
<evidence type="ECO:0000256" key="1">
    <source>
        <dbReference type="SAM" id="MobiDB-lite"/>
    </source>
</evidence>
<protein>
    <submittedName>
        <fullName evidence="2">Uncharacterized protein</fullName>
    </submittedName>
</protein>
<dbReference type="AlphaFoldDB" id="A0A0S4JHA9"/>
<dbReference type="VEuPathDB" id="TriTrypDB:BSAL_15220"/>
<accession>A0A0S4JHA9</accession>
<feature type="region of interest" description="Disordered" evidence="1">
    <location>
        <begin position="62"/>
        <end position="136"/>
    </location>
</feature>
<organism evidence="2 3">
    <name type="scientific">Bodo saltans</name>
    <name type="common">Flagellated protozoan</name>
    <dbReference type="NCBI Taxonomy" id="75058"/>
    <lineage>
        <taxon>Eukaryota</taxon>
        <taxon>Discoba</taxon>
        <taxon>Euglenozoa</taxon>
        <taxon>Kinetoplastea</taxon>
        <taxon>Metakinetoplastina</taxon>
        <taxon>Eubodonida</taxon>
        <taxon>Bodonidae</taxon>
        <taxon>Bodo</taxon>
    </lineage>
</organism>